<gene>
    <name evidence="3" type="ORF">HMPREF0620_0308</name>
</gene>
<dbReference type="HOGENOM" id="CLU_1336436_0_0_11"/>
<organism evidence="3 4">
    <name type="scientific">Parascardovia denticolens DSM 10105 = JCM 12538</name>
    <dbReference type="NCBI Taxonomy" id="864564"/>
    <lineage>
        <taxon>Bacteria</taxon>
        <taxon>Bacillati</taxon>
        <taxon>Actinomycetota</taxon>
        <taxon>Actinomycetes</taxon>
        <taxon>Bifidobacteriales</taxon>
        <taxon>Bifidobacteriaceae</taxon>
        <taxon>Parascardovia</taxon>
    </lineage>
</organism>
<keyword evidence="4" id="KW-1185">Reference proteome</keyword>
<evidence type="ECO:0000256" key="2">
    <source>
        <dbReference type="SAM" id="Phobius"/>
    </source>
</evidence>
<feature type="region of interest" description="Disordered" evidence="1">
    <location>
        <begin position="177"/>
        <end position="205"/>
    </location>
</feature>
<dbReference type="EMBL" id="AEON01000001">
    <property type="protein sequence ID" value="EFT83303.1"/>
    <property type="molecule type" value="Genomic_DNA"/>
</dbReference>
<dbReference type="KEGG" id="pdo:PSDT_1278"/>
<keyword evidence="2" id="KW-0472">Membrane</keyword>
<evidence type="ECO:0000313" key="4">
    <source>
        <dbReference type="Proteomes" id="UP000004946"/>
    </source>
</evidence>
<keyword evidence="2" id="KW-1133">Transmembrane helix</keyword>
<feature type="compositionally biased region" description="Acidic residues" evidence="1">
    <location>
        <begin position="195"/>
        <end position="205"/>
    </location>
</feature>
<evidence type="ECO:0000313" key="3">
    <source>
        <dbReference type="EMBL" id="EFT83303.1"/>
    </source>
</evidence>
<proteinExistence type="predicted"/>
<sequence length="205" mass="22045">MFVIPLSVWLIGTGVVTVLSAIFAFVVGGATFISDLISHPLLTLSAALRTLCKAATALMLLVAVVAEFATKFHAHSAWVLALIPGVLAALCQILHEFLLRRFEAREAVRIERQLRESRIKVGLDPDSGEALTDAPSPRQQPIQVQIVPVKAYYVQPNGAAMGEQTPPMQSQGQTMYFATTGGGAPAQPPIIDTTIQEEGDQQEGR</sequence>
<dbReference type="AlphaFoldDB" id="E6K0G5"/>
<dbReference type="Proteomes" id="UP000004946">
    <property type="component" value="Chromosome"/>
</dbReference>
<comment type="caution">
    <text evidence="3">The sequence shown here is derived from an EMBL/GenBank/DDBJ whole genome shotgun (WGS) entry which is preliminary data.</text>
</comment>
<dbReference type="RefSeq" id="WP_006288732.1">
    <property type="nucleotide sequence ID" value="NZ_AP012333.1"/>
</dbReference>
<protein>
    <submittedName>
        <fullName evidence="3">Uncharacterized protein</fullName>
    </submittedName>
</protein>
<name>E6K0G5_PARDN</name>
<dbReference type="PATRIC" id="fig|864564.6.peg.1405"/>
<keyword evidence="2" id="KW-0812">Transmembrane</keyword>
<feature type="transmembrane region" description="Helical" evidence="2">
    <location>
        <begin position="78"/>
        <end position="99"/>
    </location>
</feature>
<evidence type="ECO:0000256" key="1">
    <source>
        <dbReference type="SAM" id="MobiDB-lite"/>
    </source>
</evidence>
<feature type="transmembrane region" description="Helical" evidence="2">
    <location>
        <begin position="6"/>
        <end position="34"/>
    </location>
</feature>
<reference evidence="3 4" key="1">
    <citation type="submission" date="2010-12" db="EMBL/GenBank/DDBJ databases">
        <authorList>
            <person name="Muzny D."/>
            <person name="Qin X."/>
            <person name="Buhay C."/>
            <person name="Dugan-Rocha S."/>
            <person name="Ding Y."/>
            <person name="Chen G."/>
            <person name="Hawes A."/>
            <person name="Holder M."/>
            <person name="Jhangiani S."/>
            <person name="Johnson A."/>
            <person name="Khan Z."/>
            <person name="Li Z."/>
            <person name="Liu W."/>
            <person name="Liu X."/>
            <person name="Perez L."/>
            <person name="Shen H."/>
            <person name="Wang Q."/>
            <person name="Watt J."/>
            <person name="Xi L."/>
            <person name="Xin Y."/>
            <person name="Zhou J."/>
            <person name="Deng J."/>
            <person name="Jiang H."/>
            <person name="Liu Y."/>
            <person name="Qu J."/>
            <person name="Song X.-Z."/>
            <person name="Zhang L."/>
            <person name="Villasana D."/>
            <person name="Johnson A."/>
            <person name="Liu J."/>
            <person name="Liyanage D."/>
            <person name="Lorensuhewa L."/>
            <person name="Robinson T."/>
            <person name="Song A."/>
            <person name="Song B.-B."/>
            <person name="Dinh H."/>
            <person name="Thornton R."/>
            <person name="Coyle M."/>
            <person name="Francisco L."/>
            <person name="Jackson L."/>
            <person name="Javaid M."/>
            <person name="Korchina V."/>
            <person name="Kovar C."/>
            <person name="Mata R."/>
            <person name="Mathew T."/>
            <person name="Ngo R."/>
            <person name="Nguyen L."/>
            <person name="Nguyen N."/>
            <person name="Okwuonu G."/>
            <person name="Ongeri F."/>
            <person name="Pham C."/>
            <person name="Simmons D."/>
            <person name="Wilczek-Boney K."/>
            <person name="Hale W."/>
            <person name="Jakkamsetti A."/>
            <person name="Pham P."/>
            <person name="Ruth R."/>
            <person name="San Lucas F."/>
            <person name="Warren J."/>
            <person name="Zhang J."/>
            <person name="Zhao Z."/>
            <person name="Zhou C."/>
            <person name="Zhu D."/>
            <person name="Lee S."/>
            <person name="Bess C."/>
            <person name="Blankenburg K."/>
            <person name="Forbes L."/>
            <person name="Fu Q."/>
            <person name="Gubbala S."/>
            <person name="Hirani K."/>
            <person name="Jayaseelan J.C."/>
            <person name="Lara F."/>
            <person name="Munidasa M."/>
            <person name="Palculict T."/>
            <person name="Patil S."/>
            <person name="Pu L.-L."/>
            <person name="Saada N."/>
            <person name="Tang L."/>
            <person name="Weissenberger G."/>
            <person name="Zhu Y."/>
            <person name="Hemphill L."/>
            <person name="Shang Y."/>
            <person name="Youmans B."/>
            <person name="Ayvaz T."/>
            <person name="Ross M."/>
            <person name="Santibanez J."/>
            <person name="Aqrawi P."/>
            <person name="Gross S."/>
            <person name="Joshi V."/>
            <person name="Fowler G."/>
            <person name="Nazareth L."/>
            <person name="Reid J."/>
            <person name="Worley K."/>
            <person name="Petrosino J."/>
            <person name="Highlander S."/>
            <person name="Gibbs R."/>
        </authorList>
    </citation>
    <scope>NUCLEOTIDE SEQUENCE [LARGE SCALE GENOMIC DNA]</scope>
    <source>
        <strain evidence="3 4">DSM 10105</strain>
    </source>
</reference>
<accession>E6K0G5</accession>
<feature type="transmembrane region" description="Helical" evidence="2">
    <location>
        <begin position="46"/>
        <end position="66"/>
    </location>
</feature>